<dbReference type="Pfam" id="PF00685">
    <property type="entry name" value="Sulfotransfer_1"/>
    <property type="match status" value="1"/>
</dbReference>
<dbReference type="SUPFAM" id="SSF52540">
    <property type="entry name" value="P-loop containing nucleoside triphosphate hydrolases"/>
    <property type="match status" value="1"/>
</dbReference>
<dbReference type="RefSeq" id="XP_004994205.1">
    <property type="nucleotide sequence ID" value="XM_004994148.1"/>
</dbReference>
<comment type="similarity">
    <text evidence="1">Belongs to the sulfotransferase 1 family.</text>
</comment>
<reference evidence="6" key="1">
    <citation type="submission" date="2009-08" db="EMBL/GenBank/DDBJ databases">
        <title>Annotation of Salpingoeca rosetta.</title>
        <authorList>
            <consortium name="The Broad Institute Genome Sequencing Platform"/>
            <person name="Russ C."/>
            <person name="Cuomo C."/>
            <person name="Burger G."/>
            <person name="Gray M.W."/>
            <person name="Holland P.W.H."/>
            <person name="King N."/>
            <person name="Lang F.B.F."/>
            <person name="Roger A.J."/>
            <person name="Ruiz-Trillo I."/>
            <person name="Young S.K."/>
            <person name="Zeng Q."/>
            <person name="Gargeya S."/>
            <person name="Alvarado L."/>
            <person name="Berlin A."/>
            <person name="Chapman S.B."/>
            <person name="Chen Z."/>
            <person name="Freedman E."/>
            <person name="Gellesch M."/>
            <person name="Goldberg J."/>
            <person name="Griggs A."/>
            <person name="Gujja S."/>
            <person name="Heilman E."/>
            <person name="Heiman D."/>
            <person name="Howarth C."/>
            <person name="Mehta T."/>
            <person name="Neiman D."/>
            <person name="Pearson M."/>
            <person name="Roberts A."/>
            <person name="Saif S."/>
            <person name="Shea T."/>
            <person name="Shenoy N."/>
            <person name="Sisk P."/>
            <person name="Stolte C."/>
            <person name="Sykes S."/>
            <person name="White J."/>
            <person name="Yandava C."/>
            <person name="Haas B."/>
            <person name="Nusbaum C."/>
            <person name="Birren B."/>
        </authorList>
    </citation>
    <scope>NUCLEOTIDE SEQUENCE [LARGE SCALE GENOMIC DNA]</scope>
    <source>
        <strain evidence="6">ATCC 50818</strain>
    </source>
</reference>
<dbReference type="GeneID" id="16074784"/>
<dbReference type="KEGG" id="sre:PTSG_04887"/>
<keyword evidence="2" id="KW-0808">Transferase</keyword>
<evidence type="ECO:0000256" key="3">
    <source>
        <dbReference type="SAM" id="MobiDB-lite"/>
    </source>
</evidence>
<keyword evidence="4" id="KW-0812">Transmembrane</keyword>
<dbReference type="InParanoid" id="F2U8X1"/>
<dbReference type="AlphaFoldDB" id="F2U8X1"/>
<protein>
    <recommendedName>
        <fullName evidence="5">Sulfotransferase domain-containing protein</fullName>
    </recommendedName>
</protein>
<feature type="transmembrane region" description="Helical" evidence="4">
    <location>
        <begin position="20"/>
        <end position="44"/>
    </location>
</feature>
<accession>F2U8X1</accession>
<keyword evidence="4" id="KW-1133">Transmembrane helix</keyword>
<evidence type="ECO:0000313" key="7">
    <source>
        <dbReference type="Proteomes" id="UP000007799"/>
    </source>
</evidence>
<dbReference type="InterPro" id="IPR000863">
    <property type="entry name" value="Sulfotransferase_dom"/>
</dbReference>
<dbReference type="eggNOG" id="ENOG502SXTR">
    <property type="taxonomic scope" value="Eukaryota"/>
</dbReference>
<evidence type="ECO:0000313" key="6">
    <source>
        <dbReference type="EMBL" id="EGD73174.1"/>
    </source>
</evidence>
<evidence type="ECO:0000256" key="1">
    <source>
        <dbReference type="ARBA" id="ARBA00005771"/>
    </source>
</evidence>
<dbReference type="EMBL" id="GL832965">
    <property type="protein sequence ID" value="EGD73174.1"/>
    <property type="molecule type" value="Genomic_DNA"/>
</dbReference>
<evidence type="ECO:0000259" key="5">
    <source>
        <dbReference type="Pfam" id="PF00685"/>
    </source>
</evidence>
<dbReference type="OrthoDB" id="205623at2759"/>
<gene>
    <name evidence="6" type="ORF">PTSG_04887</name>
</gene>
<keyword evidence="4" id="KW-0472">Membrane</keyword>
<proteinExistence type="inferred from homology"/>
<dbReference type="Proteomes" id="UP000007799">
    <property type="component" value="Unassembled WGS sequence"/>
</dbReference>
<feature type="region of interest" description="Disordered" evidence="3">
    <location>
        <begin position="287"/>
        <end position="310"/>
    </location>
</feature>
<dbReference type="Gene3D" id="3.40.50.300">
    <property type="entry name" value="P-loop containing nucleotide triphosphate hydrolases"/>
    <property type="match status" value="1"/>
</dbReference>
<sequence>MARRRPLVGGGSSRSCWGWWLRWAGIGLALVAAFLLGALTRVWVPGVPSSALMHAYGASDPTKTVRAQGLDICTQQQQHQQQPTCSAPRPLFTISHPKSGRTWLRCLVSHAFACLNKYNDTLSLADIEMYSGNVLDFSHGEPHHPFSSTPWDLAYAFAEERPHNREHGVLLVRDPRDVIVSSYYERRYREHVRWIPPWTSLSQYITWHKGSLRTLLMFLNLWSAVVEKPGWTVLRYEDMRRCPHQTLRHIVNERLCLGVSEECIQAAVRWCDFGSLQKRAEEAGTSGGAKIFSPASKGNPNSRKVRKGKVGGYRDDLSEADIEYMEQTIQKHLVSARIFGYGTPPTITTED</sequence>
<evidence type="ECO:0000256" key="4">
    <source>
        <dbReference type="SAM" id="Phobius"/>
    </source>
</evidence>
<dbReference type="InterPro" id="IPR027417">
    <property type="entry name" value="P-loop_NTPase"/>
</dbReference>
<dbReference type="GO" id="GO:0008146">
    <property type="term" value="F:sulfotransferase activity"/>
    <property type="evidence" value="ECO:0007669"/>
    <property type="project" value="InterPro"/>
</dbReference>
<name>F2U8X1_SALR5</name>
<organism evidence="7">
    <name type="scientific">Salpingoeca rosetta (strain ATCC 50818 / BSB-021)</name>
    <dbReference type="NCBI Taxonomy" id="946362"/>
    <lineage>
        <taxon>Eukaryota</taxon>
        <taxon>Choanoflagellata</taxon>
        <taxon>Craspedida</taxon>
        <taxon>Salpingoecidae</taxon>
        <taxon>Salpingoeca</taxon>
    </lineage>
</organism>
<evidence type="ECO:0000256" key="2">
    <source>
        <dbReference type="ARBA" id="ARBA00022679"/>
    </source>
</evidence>
<feature type="domain" description="Sulfotransferase" evidence="5">
    <location>
        <begin position="90"/>
        <end position="333"/>
    </location>
</feature>
<dbReference type="PANTHER" id="PTHR11783">
    <property type="entry name" value="SULFOTRANSFERASE SULT"/>
    <property type="match status" value="1"/>
</dbReference>
<keyword evidence="7" id="KW-1185">Reference proteome</keyword>